<protein>
    <submittedName>
        <fullName evidence="1">Uncharacterized protein</fullName>
    </submittedName>
</protein>
<dbReference type="EMBL" id="GBXM01101517">
    <property type="protein sequence ID" value="JAH07060.1"/>
    <property type="molecule type" value="Transcribed_RNA"/>
</dbReference>
<reference evidence="1" key="2">
    <citation type="journal article" date="2015" name="Fish Shellfish Immunol.">
        <title>Early steps in the European eel (Anguilla anguilla)-Vibrio vulnificus interaction in the gills: Role of the RtxA13 toxin.</title>
        <authorList>
            <person name="Callol A."/>
            <person name="Pajuelo D."/>
            <person name="Ebbesson L."/>
            <person name="Teles M."/>
            <person name="MacKenzie S."/>
            <person name="Amaro C."/>
        </authorList>
    </citation>
    <scope>NUCLEOTIDE SEQUENCE</scope>
</reference>
<name>A0A0E9PSI7_ANGAN</name>
<accession>A0A0E9PSI7</accession>
<organism evidence="1">
    <name type="scientific">Anguilla anguilla</name>
    <name type="common">European freshwater eel</name>
    <name type="synonym">Muraena anguilla</name>
    <dbReference type="NCBI Taxonomy" id="7936"/>
    <lineage>
        <taxon>Eukaryota</taxon>
        <taxon>Metazoa</taxon>
        <taxon>Chordata</taxon>
        <taxon>Craniata</taxon>
        <taxon>Vertebrata</taxon>
        <taxon>Euteleostomi</taxon>
        <taxon>Actinopterygii</taxon>
        <taxon>Neopterygii</taxon>
        <taxon>Teleostei</taxon>
        <taxon>Anguilliformes</taxon>
        <taxon>Anguillidae</taxon>
        <taxon>Anguilla</taxon>
    </lineage>
</organism>
<dbReference type="AlphaFoldDB" id="A0A0E9PSI7"/>
<proteinExistence type="predicted"/>
<evidence type="ECO:0000313" key="1">
    <source>
        <dbReference type="EMBL" id="JAH07060.1"/>
    </source>
</evidence>
<reference evidence="1" key="1">
    <citation type="submission" date="2014-11" db="EMBL/GenBank/DDBJ databases">
        <authorList>
            <person name="Amaro Gonzalez C."/>
        </authorList>
    </citation>
    <scope>NUCLEOTIDE SEQUENCE</scope>
</reference>
<sequence>MVGETRSLFPCQRRQGVTSECICLKMAFKTSSGFQKKKKEKKLSS</sequence>